<protein>
    <recommendedName>
        <fullName evidence="5">ATP/GTP-binding protein</fullName>
    </recommendedName>
</protein>
<proteinExistence type="predicted"/>
<feature type="chain" id="PRO_5017381799" description="ATP/GTP-binding protein" evidence="2">
    <location>
        <begin position="28"/>
        <end position="339"/>
    </location>
</feature>
<dbReference type="AlphaFoldDB" id="A0A1I1CM39"/>
<reference evidence="4" key="1">
    <citation type="submission" date="2016-10" db="EMBL/GenBank/DDBJ databases">
        <authorList>
            <person name="Varghese N."/>
            <person name="Submissions S."/>
        </authorList>
    </citation>
    <scope>NUCLEOTIDE SEQUENCE [LARGE SCALE GENOMIC DNA]</scope>
    <source>
        <strain evidence="4">CGMCC 4.3568</strain>
    </source>
</reference>
<dbReference type="EMBL" id="FOKG01000033">
    <property type="protein sequence ID" value="SFB63102.1"/>
    <property type="molecule type" value="Genomic_DNA"/>
</dbReference>
<evidence type="ECO:0000256" key="1">
    <source>
        <dbReference type="SAM" id="MobiDB-lite"/>
    </source>
</evidence>
<dbReference type="Proteomes" id="UP000243799">
    <property type="component" value="Unassembled WGS sequence"/>
</dbReference>
<sequence length="339" mass="34854">MLTTRRWGTVTALTSAMMLASVAPALAGDWYGDIDCGQSSYPGCELGAGQRGRGTPAPRPGPGAGEPKTQAGSPDAAAPPQGDSVVGVDPNLADCSYVRSTYQPPVNGVQTASYRPRSSGWGGMQFVSLTRSRPHGVVLAQAPGQGGAWYVYRCSGEGMRDALFRAPVWIADDEAPDGAAVPSPEQLAEQARAQLRLPSPVIASSPAGTQLVRLPTWLWLDRAVWQPQSATAAVPAVSVTATATPTSVSWSMGDGRTVTCTGPGTPFPGGGDPRSTSPDCGHTYQRSSAAAAGERFEATATVSWRITWSGGGASGTFPDLTTSASASFRVAEAQALGTG</sequence>
<evidence type="ECO:0000313" key="3">
    <source>
        <dbReference type="EMBL" id="SFB63102.1"/>
    </source>
</evidence>
<organism evidence="3 4">
    <name type="scientific">Amycolatopsis marina</name>
    <dbReference type="NCBI Taxonomy" id="490629"/>
    <lineage>
        <taxon>Bacteria</taxon>
        <taxon>Bacillati</taxon>
        <taxon>Actinomycetota</taxon>
        <taxon>Actinomycetes</taxon>
        <taxon>Pseudonocardiales</taxon>
        <taxon>Pseudonocardiaceae</taxon>
        <taxon>Amycolatopsis</taxon>
    </lineage>
</organism>
<feature type="signal peptide" evidence="2">
    <location>
        <begin position="1"/>
        <end position="27"/>
    </location>
</feature>
<dbReference type="STRING" id="490629.SAMN05216266_13322"/>
<evidence type="ECO:0008006" key="5">
    <source>
        <dbReference type="Google" id="ProtNLM"/>
    </source>
</evidence>
<name>A0A1I1CM39_9PSEU</name>
<evidence type="ECO:0000256" key="2">
    <source>
        <dbReference type="SAM" id="SignalP"/>
    </source>
</evidence>
<gene>
    <name evidence="3" type="ORF">SAMN05216266_13322</name>
</gene>
<feature type="region of interest" description="Disordered" evidence="1">
    <location>
        <begin position="261"/>
        <end position="284"/>
    </location>
</feature>
<feature type="region of interest" description="Disordered" evidence="1">
    <location>
        <begin position="47"/>
        <end position="85"/>
    </location>
</feature>
<keyword evidence="2" id="KW-0732">Signal</keyword>
<keyword evidence="4" id="KW-1185">Reference proteome</keyword>
<evidence type="ECO:0000313" key="4">
    <source>
        <dbReference type="Proteomes" id="UP000243799"/>
    </source>
</evidence>
<accession>A0A1I1CM39</accession>